<dbReference type="EMBL" id="JAWLNX010000001">
    <property type="protein sequence ID" value="MEB3366188.1"/>
    <property type="molecule type" value="Genomic_DNA"/>
</dbReference>
<evidence type="ECO:0000313" key="1">
    <source>
        <dbReference type="EMBL" id="MEB3366188.1"/>
    </source>
</evidence>
<comment type="caution">
    <text evidence="1">The sequence shown here is derived from an EMBL/GenBank/DDBJ whole genome shotgun (WGS) entry which is preliminary data.</text>
</comment>
<gene>
    <name evidence="1" type="ORF">R4I43_02125</name>
</gene>
<organism evidence="1 2">
    <name type="scientific">Saccharopolyspora mangrovi</name>
    <dbReference type="NCBI Taxonomy" id="3082379"/>
    <lineage>
        <taxon>Bacteria</taxon>
        <taxon>Bacillati</taxon>
        <taxon>Actinomycetota</taxon>
        <taxon>Actinomycetes</taxon>
        <taxon>Pseudonocardiales</taxon>
        <taxon>Pseudonocardiaceae</taxon>
        <taxon>Saccharopolyspora</taxon>
    </lineage>
</organism>
<reference evidence="1 2" key="1">
    <citation type="submission" date="2023-10" db="EMBL/GenBank/DDBJ databases">
        <title>Saccharopolyspora sp. nov., isolated from mangrove soil.</title>
        <authorList>
            <person name="Lu Y."/>
            <person name="Liu W."/>
        </authorList>
    </citation>
    <scope>NUCLEOTIDE SEQUENCE [LARGE SCALE GENOMIC DNA]</scope>
    <source>
        <strain evidence="1 2">S2-29</strain>
    </source>
</reference>
<dbReference type="Proteomes" id="UP001327093">
    <property type="component" value="Unassembled WGS sequence"/>
</dbReference>
<name>A0ABU6A3N1_9PSEU</name>
<sequence length="49" mass="5239">MTSSNMERHPSQPPSGSVWASVVKLALALVQLLVVLHDPSLAIDVTVML</sequence>
<keyword evidence="2" id="KW-1185">Reference proteome</keyword>
<proteinExistence type="predicted"/>
<evidence type="ECO:0000313" key="2">
    <source>
        <dbReference type="Proteomes" id="UP001327093"/>
    </source>
</evidence>
<dbReference type="RefSeq" id="WP_324263753.1">
    <property type="nucleotide sequence ID" value="NZ_JAWLNX010000001.1"/>
</dbReference>
<protein>
    <submittedName>
        <fullName evidence="1">Uncharacterized protein</fullName>
    </submittedName>
</protein>
<accession>A0ABU6A3N1</accession>